<dbReference type="Pfam" id="PF17775">
    <property type="entry name" value="YchJ_M-like"/>
    <property type="match status" value="1"/>
</dbReference>
<organism evidence="2 3">
    <name type="scientific">Nocardioides zeae</name>
    <dbReference type="NCBI Taxonomy" id="1457234"/>
    <lineage>
        <taxon>Bacteria</taxon>
        <taxon>Bacillati</taxon>
        <taxon>Actinomycetota</taxon>
        <taxon>Actinomycetes</taxon>
        <taxon>Propionibacteriales</taxon>
        <taxon>Nocardioidaceae</taxon>
        <taxon>Nocardioides</taxon>
    </lineage>
</organism>
<feature type="domain" description="YchJ-like middle NTF2-like" evidence="1">
    <location>
        <begin position="31"/>
        <end position="129"/>
    </location>
</feature>
<comment type="caution">
    <text evidence="2">The sequence shown here is derived from an EMBL/GenBank/DDBJ whole genome shotgun (WGS) entry which is preliminary data.</text>
</comment>
<proteinExistence type="predicted"/>
<name>A0A6P0HJJ4_9ACTN</name>
<dbReference type="InterPro" id="IPR032710">
    <property type="entry name" value="NTF2-like_dom_sf"/>
</dbReference>
<accession>A0A6P0HJJ4</accession>
<dbReference type="AlphaFoldDB" id="A0A6P0HJJ4"/>
<dbReference type="RefSeq" id="WP_163772404.1">
    <property type="nucleotide sequence ID" value="NZ_JAAGXA010000007.1"/>
</dbReference>
<dbReference type="EMBL" id="JAAGXA010000007">
    <property type="protein sequence ID" value="NEN78848.1"/>
    <property type="molecule type" value="Genomic_DNA"/>
</dbReference>
<dbReference type="InterPro" id="IPR048469">
    <property type="entry name" value="YchJ-like_M"/>
</dbReference>
<evidence type="ECO:0000259" key="1">
    <source>
        <dbReference type="Pfam" id="PF17775"/>
    </source>
</evidence>
<keyword evidence="3" id="KW-1185">Reference proteome</keyword>
<dbReference type="SUPFAM" id="SSF54427">
    <property type="entry name" value="NTF2-like"/>
    <property type="match status" value="1"/>
</dbReference>
<sequence>MQLERPCPCGLPATYDACCGRLHRGAAPAATAEELMRSRYAAYAVGGLVGADHLFRTWHPRTRPDDPTPDDGLTWTGLTVEATEAGGEADTTGVVTFTARYSDAAGEPGALRERSRFTRRAGRWVYVDGDVDA</sequence>
<gene>
    <name evidence="2" type="ORF">G3T38_11230</name>
</gene>
<reference evidence="2 3" key="1">
    <citation type="journal article" date="2014" name="Int. J. Syst. Evol. Microbiol.">
        <title>Nocardioides zeae sp. nov., isolated from the stem of Zea mays.</title>
        <authorList>
            <person name="Glaeser S.P."/>
            <person name="McInroy J.A."/>
            <person name="Busse H.J."/>
            <person name="Kampfer P."/>
        </authorList>
    </citation>
    <scope>NUCLEOTIDE SEQUENCE [LARGE SCALE GENOMIC DNA]</scope>
    <source>
        <strain evidence="2 3">JCM 30728</strain>
    </source>
</reference>
<dbReference type="Proteomes" id="UP000468687">
    <property type="component" value="Unassembled WGS sequence"/>
</dbReference>
<evidence type="ECO:0000313" key="2">
    <source>
        <dbReference type="EMBL" id="NEN78848.1"/>
    </source>
</evidence>
<evidence type="ECO:0000313" key="3">
    <source>
        <dbReference type="Proteomes" id="UP000468687"/>
    </source>
</evidence>
<dbReference type="Gene3D" id="3.10.450.50">
    <property type="match status" value="1"/>
</dbReference>
<protein>
    <recommendedName>
        <fullName evidence="1">YchJ-like middle NTF2-like domain-containing protein</fullName>
    </recommendedName>
</protein>